<dbReference type="InterPro" id="IPR015904">
    <property type="entry name" value="Sulphide_quinone_reductase"/>
</dbReference>
<feature type="domain" description="FAD/NAD(P)-binding" evidence="1">
    <location>
        <begin position="200"/>
        <end position="306"/>
    </location>
</feature>
<dbReference type="PANTHER" id="PTHR10632">
    <property type="entry name" value="SULFIDE:QUINONE OXIDOREDUCTASE"/>
    <property type="match status" value="1"/>
</dbReference>
<dbReference type="Pfam" id="PF07992">
    <property type="entry name" value="Pyr_redox_2"/>
    <property type="match status" value="2"/>
</dbReference>
<accession>A0ABS3FPS4</accession>
<feature type="domain" description="FAD/NAD(P)-binding" evidence="1">
    <location>
        <begin position="4"/>
        <end position="117"/>
    </location>
</feature>
<name>A0ABS3FPS4_9CYAN</name>
<reference evidence="2 3" key="1">
    <citation type="submission" date="2021-03" db="EMBL/GenBank/DDBJ databases">
        <title>Metabolic Capacity of the Antarctic Cyanobacterium Phormidium pseudopriestleyi that Sustains Oxygenic Photosynthesis in the Presence of Hydrogen Sulfide.</title>
        <authorList>
            <person name="Lumian J.E."/>
            <person name="Jungblut A.D."/>
            <person name="Dillon M.L."/>
            <person name="Hawes I."/>
            <person name="Doran P.T."/>
            <person name="Mackey T.J."/>
            <person name="Dick G.J."/>
            <person name="Grettenberger C.L."/>
            <person name="Sumner D.Y."/>
        </authorList>
    </citation>
    <scope>NUCLEOTIDE SEQUENCE [LARGE SCALE GENOMIC DNA]</scope>
    <source>
        <strain evidence="2 3">FRX01</strain>
    </source>
</reference>
<organism evidence="2 3">
    <name type="scientific">Phormidium pseudopriestleyi FRX01</name>
    <dbReference type="NCBI Taxonomy" id="1759528"/>
    <lineage>
        <taxon>Bacteria</taxon>
        <taxon>Bacillati</taxon>
        <taxon>Cyanobacteriota</taxon>
        <taxon>Cyanophyceae</taxon>
        <taxon>Oscillatoriophycideae</taxon>
        <taxon>Oscillatoriales</taxon>
        <taxon>Oscillatoriaceae</taxon>
        <taxon>Phormidium</taxon>
    </lineage>
</organism>
<dbReference type="InterPro" id="IPR036188">
    <property type="entry name" value="FAD/NAD-bd_sf"/>
</dbReference>
<evidence type="ECO:0000313" key="2">
    <source>
        <dbReference type="EMBL" id="MBO0349128.1"/>
    </source>
</evidence>
<comment type="caution">
    <text evidence="2">The sequence shown here is derived from an EMBL/GenBank/DDBJ whole genome shotgun (WGS) entry which is preliminary data.</text>
</comment>
<sequence>MHHQILAIGGGSAGISTSSQLLRKNPALDIAIIEPSDIHYYQPGWTLTGGGVFQIEHTRKRQKDVMPKGVTWIKDKAVKLNPDGNTVITASGIEIEYDCLIVCPGIQIDWHLIKGLKQALGQEGVTSNYSPIYAPYTWETIKNFQGGNALFTFPKTPIKCGGAAQKVMYMADDTFRSKWGVRERSKVMFLTPSTKMFTVPAYSKILENVVKQRDIEVKFQHNLKEIRPETKEAIFDVLLNNSPVDELSIKYDMIHVAPPQSAPEFIKQSPLAVPNNPYGWVDVDRDTLQHTRYPNVFALGDVSSLPTSKTLAAVRKQAPVLAENLLAFLDSKPLQARYDGYTCCPLITGYDKTIMAEFDAYNCRPISSFPLNPAKERWIMWLMKKHMMPWIYWNRMLKGSRFEGDYIKFMQWQEKSPPFD</sequence>
<dbReference type="EMBL" id="JAFLQW010000230">
    <property type="protein sequence ID" value="MBO0349128.1"/>
    <property type="molecule type" value="Genomic_DNA"/>
</dbReference>
<gene>
    <name evidence="2" type="ORF">J0895_08425</name>
</gene>
<proteinExistence type="predicted"/>
<evidence type="ECO:0000259" key="1">
    <source>
        <dbReference type="Pfam" id="PF07992"/>
    </source>
</evidence>
<dbReference type="Gene3D" id="3.50.50.60">
    <property type="entry name" value="FAD/NAD(P)-binding domain"/>
    <property type="match status" value="2"/>
</dbReference>
<dbReference type="InterPro" id="IPR023753">
    <property type="entry name" value="FAD/NAD-binding_dom"/>
</dbReference>
<dbReference type="PANTHER" id="PTHR10632:SF2">
    <property type="entry name" value="SULFIDE:QUINONE OXIDOREDUCTASE, MITOCHONDRIAL"/>
    <property type="match status" value="1"/>
</dbReference>
<evidence type="ECO:0000313" key="3">
    <source>
        <dbReference type="Proteomes" id="UP000664844"/>
    </source>
</evidence>
<dbReference type="Proteomes" id="UP000664844">
    <property type="component" value="Unassembled WGS sequence"/>
</dbReference>
<keyword evidence="3" id="KW-1185">Reference proteome</keyword>
<protein>
    <submittedName>
        <fullName evidence="2">NAD(P)/FAD-dependent oxidoreductase</fullName>
    </submittedName>
</protein>
<dbReference type="SUPFAM" id="SSF51905">
    <property type="entry name" value="FAD/NAD(P)-binding domain"/>
    <property type="match status" value="2"/>
</dbReference>